<protein>
    <recommendedName>
        <fullName evidence="2">J domain-containing protein</fullName>
    </recommendedName>
</protein>
<dbReference type="EMBL" id="PVWG01000053">
    <property type="protein sequence ID" value="PSB15780.1"/>
    <property type="molecule type" value="Genomic_DNA"/>
</dbReference>
<feature type="domain" description="J" evidence="2">
    <location>
        <begin position="5"/>
        <end position="66"/>
    </location>
</feature>
<dbReference type="SUPFAM" id="SSF46565">
    <property type="entry name" value="Chaperone J-domain"/>
    <property type="match status" value="1"/>
</dbReference>
<keyword evidence="1" id="KW-0812">Transmembrane</keyword>
<evidence type="ECO:0000259" key="2">
    <source>
        <dbReference type="PROSITE" id="PS50076"/>
    </source>
</evidence>
<keyword evidence="1" id="KW-0472">Membrane</keyword>
<evidence type="ECO:0000313" key="4">
    <source>
        <dbReference type="Proteomes" id="UP000238634"/>
    </source>
</evidence>
<dbReference type="InterPro" id="IPR001623">
    <property type="entry name" value="DnaJ_domain"/>
</dbReference>
<evidence type="ECO:0000256" key="1">
    <source>
        <dbReference type="SAM" id="Phobius"/>
    </source>
</evidence>
<name>A0A2T1D5L8_9CYAN</name>
<reference evidence="3 4" key="1">
    <citation type="submission" date="2018-02" db="EMBL/GenBank/DDBJ databases">
        <authorList>
            <person name="Cohen D.B."/>
            <person name="Kent A.D."/>
        </authorList>
    </citation>
    <scope>NUCLEOTIDE SEQUENCE [LARGE SCALE GENOMIC DNA]</scope>
    <source>
        <strain evidence="3 4">ULC007</strain>
    </source>
</reference>
<organism evidence="3 4">
    <name type="scientific">Phormidesmis priestleyi ULC007</name>
    <dbReference type="NCBI Taxonomy" id="1920490"/>
    <lineage>
        <taxon>Bacteria</taxon>
        <taxon>Bacillati</taxon>
        <taxon>Cyanobacteriota</taxon>
        <taxon>Cyanophyceae</taxon>
        <taxon>Leptolyngbyales</taxon>
        <taxon>Leptolyngbyaceae</taxon>
        <taxon>Phormidesmis</taxon>
    </lineage>
</organism>
<dbReference type="OrthoDB" id="9779889at2"/>
<dbReference type="Pfam" id="PF00226">
    <property type="entry name" value="DnaJ"/>
    <property type="match status" value="1"/>
</dbReference>
<dbReference type="SMART" id="SM00271">
    <property type="entry name" value="DnaJ"/>
    <property type="match status" value="1"/>
</dbReference>
<comment type="caution">
    <text evidence="3">The sequence shown here is derived from an EMBL/GenBank/DDBJ whole genome shotgun (WGS) entry which is preliminary data.</text>
</comment>
<dbReference type="InterPro" id="IPR036869">
    <property type="entry name" value="J_dom_sf"/>
</dbReference>
<accession>A0A2T1D5L8</accession>
<proteinExistence type="predicted"/>
<dbReference type="CDD" id="cd06257">
    <property type="entry name" value="DnaJ"/>
    <property type="match status" value="1"/>
</dbReference>
<feature type="transmembrane region" description="Helical" evidence="1">
    <location>
        <begin position="114"/>
        <end position="146"/>
    </location>
</feature>
<dbReference type="InterPro" id="IPR050817">
    <property type="entry name" value="DjlA_DnaK_co-chaperone"/>
</dbReference>
<dbReference type="STRING" id="1920490.GCA_001895925_00425"/>
<evidence type="ECO:0000313" key="3">
    <source>
        <dbReference type="EMBL" id="PSB15780.1"/>
    </source>
</evidence>
<sequence>MDINKYYAILEVQPNASLEEVKQSYKELAQVWHPDRYSYNVRLQQKAQAKFKEINEAHEQLVKFYETNTTHQAKAQSAQVKNPRTSDEEFIVELDNHVKNSNNSTSDPSSEASVWLGLLVFWVLFILAIKFPILIVVAIYLGVYFFNQAENKK</sequence>
<keyword evidence="4" id="KW-1185">Reference proteome</keyword>
<dbReference type="PRINTS" id="PR00625">
    <property type="entry name" value="JDOMAIN"/>
</dbReference>
<reference evidence="3 4" key="2">
    <citation type="submission" date="2018-03" db="EMBL/GenBank/DDBJ databases">
        <title>The ancient ancestry and fast evolution of plastids.</title>
        <authorList>
            <person name="Moore K.R."/>
            <person name="Magnabosco C."/>
            <person name="Momper L."/>
            <person name="Gold D.A."/>
            <person name="Bosak T."/>
            <person name="Fournier G.P."/>
        </authorList>
    </citation>
    <scope>NUCLEOTIDE SEQUENCE [LARGE SCALE GENOMIC DNA]</scope>
    <source>
        <strain evidence="3 4">ULC007</strain>
    </source>
</reference>
<keyword evidence="1" id="KW-1133">Transmembrane helix</keyword>
<dbReference type="RefSeq" id="WP_073072779.1">
    <property type="nucleotide sequence ID" value="NZ_MPPI01000019.1"/>
</dbReference>
<dbReference type="Proteomes" id="UP000238634">
    <property type="component" value="Unassembled WGS sequence"/>
</dbReference>
<gene>
    <name evidence="3" type="ORF">C7B65_23485</name>
</gene>
<dbReference type="PANTHER" id="PTHR24074">
    <property type="entry name" value="CO-CHAPERONE PROTEIN DJLA"/>
    <property type="match status" value="1"/>
</dbReference>
<dbReference type="Gene3D" id="1.10.287.110">
    <property type="entry name" value="DnaJ domain"/>
    <property type="match status" value="1"/>
</dbReference>
<dbReference type="AlphaFoldDB" id="A0A2T1D5L8"/>
<dbReference type="PROSITE" id="PS50076">
    <property type="entry name" value="DNAJ_2"/>
    <property type="match status" value="1"/>
</dbReference>